<dbReference type="PANTHER" id="PTHR35526">
    <property type="entry name" value="ANTI-SIGMA-F FACTOR RSBW-RELATED"/>
    <property type="match status" value="1"/>
</dbReference>
<dbReference type="AlphaFoldDB" id="A0A6J4RS20"/>
<dbReference type="GO" id="GO:0004674">
    <property type="term" value="F:protein serine/threonine kinase activity"/>
    <property type="evidence" value="ECO:0007669"/>
    <property type="project" value="UniProtKB-KW"/>
</dbReference>
<dbReference type="PANTHER" id="PTHR35526:SF3">
    <property type="entry name" value="ANTI-SIGMA-F FACTOR RSBW"/>
    <property type="match status" value="1"/>
</dbReference>
<sequence length="313" mass="33006">MMPGAAAKPFHHSALLYDGDDAFLAGTVPFAREGIAAGEPVLVVLGARQRSLLRRALGADSDRVSYADIELVGRNPAQIIPALEAFLNEGPPGRPVRAIGVPIYSGRTPDAIVECHLHEALVNRAFADRDGISLLCPYDTSTLPASVIQEACCTHPVVSVDGHERVSDNYRGADVLPPAAQAPLRPPPSTARALGFDRHNLAEVRELVTESAHRAGLDSSATGEFVLGVHELAANSVRHGGGIGVLRAWVEDGAAVCEVRDSGRIEDPLAGRHAPRSGQLGGWGLWLTNAACDLVQIRSGAGGTVVRVHRRPA</sequence>
<accession>A0A6J4RS20</accession>
<dbReference type="InterPro" id="IPR036890">
    <property type="entry name" value="HATPase_C_sf"/>
</dbReference>
<evidence type="ECO:0000313" key="4">
    <source>
        <dbReference type="EMBL" id="CAA9479457.1"/>
    </source>
</evidence>
<dbReference type="InterPro" id="IPR047718">
    <property type="entry name" value="RsbA-like_anti_sig"/>
</dbReference>
<dbReference type="CDD" id="cd16936">
    <property type="entry name" value="HATPase_RsbW-like"/>
    <property type="match status" value="1"/>
</dbReference>
<keyword evidence="1" id="KW-0723">Serine/threonine-protein kinase</keyword>
<dbReference type="SUPFAM" id="SSF55874">
    <property type="entry name" value="ATPase domain of HSP90 chaperone/DNA topoisomerase II/histidine kinase"/>
    <property type="match status" value="1"/>
</dbReference>
<feature type="domain" description="MEDS" evidence="3">
    <location>
        <begin position="12"/>
        <end position="156"/>
    </location>
</feature>
<keyword evidence="1" id="KW-0418">Kinase</keyword>
<dbReference type="InterPro" id="IPR003594">
    <property type="entry name" value="HATPase_dom"/>
</dbReference>
<reference evidence="4" key="1">
    <citation type="submission" date="2020-02" db="EMBL/GenBank/DDBJ databases">
        <authorList>
            <person name="Meier V. D."/>
        </authorList>
    </citation>
    <scope>NUCLEOTIDE SEQUENCE</scope>
    <source>
        <strain evidence="4">AVDCRST_MAG38</strain>
    </source>
</reference>
<evidence type="ECO:0000256" key="1">
    <source>
        <dbReference type="ARBA" id="ARBA00022527"/>
    </source>
</evidence>
<evidence type="ECO:0000259" key="3">
    <source>
        <dbReference type="Pfam" id="PF14417"/>
    </source>
</evidence>
<dbReference type="NCBIfam" id="NF041045">
    <property type="entry name" value="RsbA_anti_sig"/>
    <property type="match status" value="1"/>
</dbReference>
<gene>
    <name evidence="4" type="ORF">AVDCRST_MAG38-1921</name>
</gene>
<keyword evidence="1" id="KW-0808">Transferase</keyword>
<dbReference type="InterPro" id="IPR050267">
    <property type="entry name" value="Anti-sigma-factor_SerPK"/>
</dbReference>
<dbReference type="InterPro" id="IPR025847">
    <property type="entry name" value="MEDS_domain"/>
</dbReference>
<organism evidence="4">
    <name type="scientific">uncultured Solirubrobacteraceae bacterium</name>
    <dbReference type="NCBI Taxonomy" id="1162706"/>
    <lineage>
        <taxon>Bacteria</taxon>
        <taxon>Bacillati</taxon>
        <taxon>Actinomycetota</taxon>
        <taxon>Thermoleophilia</taxon>
        <taxon>Solirubrobacterales</taxon>
        <taxon>Solirubrobacteraceae</taxon>
        <taxon>environmental samples</taxon>
    </lineage>
</organism>
<evidence type="ECO:0008006" key="5">
    <source>
        <dbReference type="Google" id="ProtNLM"/>
    </source>
</evidence>
<name>A0A6J4RS20_9ACTN</name>
<protein>
    <recommendedName>
        <fullName evidence="5">Regulator of sigma factor</fullName>
    </recommendedName>
</protein>
<evidence type="ECO:0000259" key="2">
    <source>
        <dbReference type="Pfam" id="PF13581"/>
    </source>
</evidence>
<proteinExistence type="predicted"/>
<dbReference type="EMBL" id="CADCVJ010000158">
    <property type="protein sequence ID" value="CAA9479457.1"/>
    <property type="molecule type" value="Genomic_DNA"/>
</dbReference>
<dbReference type="Pfam" id="PF13581">
    <property type="entry name" value="HATPase_c_2"/>
    <property type="match status" value="1"/>
</dbReference>
<feature type="domain" description="Histidine kinase/HSP90-like ATPase" evidence="2">
    <location>
        <begin position="199"/>
        <end position="308"/>
    </location>
</feature>
<dbReference type="Pfam" id="PF14417">
    <property type="entry name" value="MEDS"/>
    <property type="match status" value="1"/>
</dbReference>
<dbReference type="Gene3D" id="3.30.565.10">
    <property type="entry name" value="Histidine kinase-like ATPase, C-terminal domain"/>
    <property type="match status" value="1"/>
</dbReference>